<evidence type="ECO:0000313" key="5">
    <source>
        <dbReference type="EMBL" id="SDF72652.1"/>
    </source>
</evidence>
<evidence type="ECO:0000313" key="6">
    <source>
        <dbReference type="Proteomes" id="UP000182427"/>
    </source>
</evidence>
<dbReference type="EMBL" id="LT629690">
    <property type="protein sequence ID" value="SDF72652.1"/>
    <property type="molecule type" value="Genomic_DNA"/>
</dbReference>
<keyword evidence="1" id="KW-0805">Transcription regulation</keyword>
<dbReference type="Proteomes" id="UP000182427">
    <property type="component" value="Chromosome I"/>
</dbReference>
<dbReference type="SUPFAM" id="SSF53822">
    <property type="entry name" value="Periplasmic binding protein-like I"/>
    <property type="match status" value="1"/>
</dbReference>
<keyword evidence="3" id="KW-0804">Transcription</keyword>
<dbReference type="SMART" id="SM00345">
    <property type="entry name" value="HTH_GNTR"/>
    <property type="match status" value="1"/>
</dbReference>
<dbReference type="CDD" id="cd07377">
    <property type="entry name" value="WHTH_GntR"/>
    <property type="match status" value="1"/>
</dbReference>
<name>A0A1G7NFA5_9BACT</name>
<reference evidence="5 6" key="1">
    <citation type="submission" date="2016-10" db="EMBL/GenBank/DDBJ databases">
        <authorList>
            <person name="de Groot N.N."/>
        </authorList>
    </citation>
    <scope>NUCLEOTIDE SEQUENCE [LARGE SCALE GENOMIC DNA]</scope>
    <source>
        <strain evidence="5 6">GAS232</strain>
    </source>
</reference>
<dbReference type="Pfam" id="PF00392">
    <property type="entry name" value="GntR"/>
    <property type="match status" value="1"/>
</dbReference>
<dbReference type="PRINTS" id="PR00035">
    <property type="entry name" value="HTHGNTR"/>
</dbReference>
<dbReference type="SUPFAM" id="SSF46785">
    <property type="entry name" value="Winged helix' DNA-binding domain"/>
    <property type="match status" value="1"/>
</dbReference>
<proteinExistence type="predicted"/>
<dbReference type="GO" id="GO:0003700">
    <property type="term" value="F:DNA-binding transcription factor activity"/>
    <property type="evidence" value="ECO:0007669"/>
    <property type="project" value="InterPro"/>
</dbReference>
<sequence length="367" mass="41022">MKTHKYMSVFEGLQRDILSGKFARGKRLPSETELCLRYKVSRPTAARALRELQQMGVIVRRSGAGNYLASEPAVQTAKTHTLGIFVPGLGKTEILDPICNEITRFAQTLGCAVLWGDATTPIVTGADALQLCNEFIARKVDGVFFAPFESIPDRSHWNRKLADKLSQQKIPLVLLDRDLGEYPSRSEFDLVGIDNVAASIAITTHLLEQGRKRICFVARDNFPSTTDLRLLGCREAVRRFGMKARHQIPYFGDPSDPRFVSNLLKVSEPDAILCSNDQTAALLMRTLAQLKRAIPDEIAVAGFDDVHYSTLLTPPLTTMRQPCRELAQTAVKTLMERIQKPELPPRQIFHSHTLVMRQSTTPLELQA</sequence>
<dbReference type="InterPro" id="IPR028082">
    <property type="entry name" value="Peripla_BP_I"/>
</dbReference>
<evidence type="ECO:0000256" key="2">
    <source>
        <dbReference type="ARBA" id="ARBA00023125"/>
    </source>
</evidence>
<organism evidence="5 6">
    <name type="scientific">Terriglobus roseus</name>
    <dbReference type="NCBI Taxonomy" id="392734"/>
    <lineage>
        <taxon>Bacteria</taxon>
        <taxon>Pseudomonadati</taxon>
        <taxon>Acidobacteriota</taxon>
        <taxon>Terriglobia</taxon>
        <taxon>Terriglobales</taxon>
        <taxon>Acidobacteriaceae</taxon>
        <taxon>Terriglobus</taxon>
    </lineage>
</organism>
<dbReference type="InterPro" id="IPR000524">
    <property type="entry name" value="Tscrpt_reg_HTH_GntR"/>
</dbReference>
<evidence type="ECO:0000256" key="3">
    <source>
        <dbReference type="ARBA" id="ARBA00023163"/>
    </source>
</evidence>
<dbReference type="Gene3D" id="1.10.10.10">
    <property type="entry name" value="Winged helix-like DNA-binding domain superfamily/Winged helix DNA-binding domain"/>
    <property type="match status" value="1"/>
</dbReference>
<dbReference type="PANTHER" id="PTHR30146">
    <property type="entry name" value="LACI-RELATED TRANSCRIPTIONAL REPRESSOR"/>
    <property type="match status" value="1"/>
</dbReference>
<dbReference type="AlphaFoldDB" id="A0A1G7NFA5"/>
<dbReference type="Pfam" id="PF13377">
    <property type="entry name" value="Peripla_BP_3"/>
    <property type="match status" value="1"/>
</dbReference>
<protein>
    <submittedName>
        <fullName evidence="5">DNA-binding transcriptional regulator, LacI/PurR family</fullName>
    </submittedName>
</protein>
<dbReference type="InterPro" id="IPR036388">
    <property type="entry name" value="WH-like_DNA-bd_sf"/>
</dbReference>
<dbReference type="PROSITE" id="PS50949">
    <property type="entry name" value="HTH_GNTR"/>
    <property type="match status" value="1"/>
</dbReference>
<dbReference type="PANTHER" id="PTHR30146:SF109">
    <property type="entry name" value="HTH-TYPE TRANSCRIPTIONAL REGULATOR GALS"/>
    <property type="match status" value="1"/>
</dbReference>
<keyword evidence="2 5" id="KW-0238">DNA-binding</keyword>
<gene>
    <name evidence="5" type="ORF">SAMN05444167_3124</name>
</gene>
<evidence type="ECO:0000259" key="4">
    <source>
        <dbReference type="PROSITE" id="PS50949"/>
    </source>
</evidence>
<feature type="domain" description="HTH gntR-type" evidence="4">
    <location>
        <begin position="3"/>
        <end position="71"/>
    </location>
</feature>
<keyword evidence="6" id="KW-1185">Reference proteome</keyword>
<evidence type="ECO:0000256" key="1">
    <source>
        <dbReference type="ARBA" id="ARBA00023015"/>
    </source>
</evidence>
<dbReference type="GO" id="GO:0000976">
    <property type="term" value="F:transcription cis-regulatory region binding"/>
    <property type="evidence" value="ECO:0007669"/>
    <property type="project" value="TreeGrafter"/>
</dbReference>
<dbReference type="InterPro" id="IPR036390">
    <property type="entry name" value="WH_DNA-bd_sf"/>
</dbReference>
<dbReference type="CDD" id="cd06267">
    <property type="entry name" value="PBP1_LacI_sugar_binding-like"/>
    <property type="match status" value="1"/>
</dbReference>
<dbReference type="InterPro" id="IPR046335">
    <property type="entry name" value="LacI/GalR-like_sensor"/>
</dbReference>
<accession>A0A1G7NFA5</accession>
<dbReference type="Gene3D" id="3.40.50.2300">
    <property type="match status" value="2"/>
</dbReference>